<proteinExistence type="predicted"/>
<dbReference type="EMBL" id="CAMKVN010005259">
    <property type="protein sequence ID" value="CAI2188528.1"/>
    <property type="molecule type" value="Genomic_DNA"/>
</dbReference>
<gene>
    <name evidence="1" type="ORF">FWILDA_LOCUS13625</name>
</gene>
<reference evidence="1" key="1">
    <citation type="submission" date="2022-08" db="EMBL/GenBank/DDBJ databases">
        <authorList>
            <person name="Kallberg Y."/>
            <person name="Tangrot J."/>
            <person name="Rosling A."/>
        </authorList>
    </citation>
    <scope>NUCLEOTIDE SEQUENCE</scope>
    <source>
        <strain evidence="1">Wild A</strain>
    </source>
</reference>
<dbReference type="Proteomes" id="UP001153678">
    <property type="component" value="Unassembled WGS sequence"/>
</dbReference>
<accession>A0A9W4WYG2</accession>
<keyword evidence="2" id="KW-1185">Reference proteome</keyword>
<sequence length="72" mass="8481">MSTETQEFVYFDWIERAISEDYIKYYDYAKFIGKEEISNGSYGNISRANWNNSTVMVIKSSYVSDIKEIVNE</sequence>
<dbReference type="AlphaFoldDB" id="A0A9W4WYG2"/>
<feature type="non-terminal residue" evidence="1">
    <location>
        <position position="72"/>
    </location>
</feature>
<organism evidence="1 2">
    <name type="scientific">Funneliformis geosporum</name>
    <dbReference type="NCBI Taxonomy" id="1117311"/>
    <lineage>
        <taxon>Eukaryota</taxon>
        <taxon>Fungi</taxon>
        <taxon>Fungi incertae sedis</taxon>
        <taxon>Mucoromycota</taxon>
        <taxon>Glomeromycotina</taxon>
        <taxon>Glomeromycetes</taxon>
        <taxon>Glomerales</taxon>
        <taxon>Glomeraceae</taxon>
        <taxon>Funneliformis</taxon>
    </lineage>
</organism>
<evidence type="ECO:0000313" key="2">
    <source>
        <dbReference type="Proteomes" id="UP001153678"/>
    </source>
</evidence>
<name>A0A9W4WYG2_9GLOM</name>
<evidence type="ECO:0000313" key="1">
    <source>
        <dbReference type="EMBL" id="CAI2188528.1"/>
    </source>
</evidence>
<dbReference type="OrthoDB" id="2315942at2759"/>
<protein>
    <submittedName>
        <fullName evidence="1">2745_t:CDS:1</fullName>
    </submittedName>
</protein>
<comment type="caution">
    <text evidence="1">The sequence shown here is derived from an EMBL/GenBank/DDBJ whole genome shotgun (WGS) entry which is preliminary data.</text>
</comment>